<accession>A0A3S0NXK7</accession>
<proteinExistence type="predicted"/>
<sequence>MKVRRHQYVVQRGDTLSRIARHHGVSVDELRRQSLQATSSGRPESRYAGAGNLAYR</sequence>
<evidence type="ECO:0000313" key="3">
    <source>
        <dbReference type="EMBL" id="RUA23279.1"/>
    </source>
</evidence>
<reference evidence="3" key="1">
    <citation type="submission" date="2018-12" db="EMBL/GenBank/DDBJ databases">
        <authorList>
            <person name="Jadhav K."/>
            <person name="Kushwaha B."/>
            <person name="Jadhav I."/>
        </authorList>
    </citation>
    <scope>NUCLEOTIDE SEQUENCE [LARGE SCALE GENOMIC DNA]</scope>
    <source>
        <strain evidence="3">SBS 10</strain>
    </source>
</reference>
<evidence type="ECO:0000256" key="1">
    <source>
        <dbReference type="SAM" id="MobiDB-lite"/>
    </source>
</evidence>
<comment type="caution">
    <text evidence="3">The sequence shown here is derived from an EMBL/GenBank/DDBJ whole genome shotgun (WGS) entry which is preliminary data.</text>
</comment>
<protein>
    <submittedName>
        <fullName evidence="3">LysM domain-containing protein</fullName>
    </submittedName>
</protein>
<dbReference type="Gene3D" id="3.10.350.10">
    <property type="entry name" value="LysM domain"/>
    <property type="match status" value="1"/>
</dbReference>
<dbReference type="PROSITE" id="PS51782">
    <property type="entry name" value="LYSM"/>
    <property type="match status" value="1"/>
</dbReference>
<dbReference type="InterPro" id="IPR036779">
    <property type="entry name" value="LysM_dom_sf"/>
</dbReference>
<dbReference type="InterPro" id="IPR018392">
    <property type="entry name" value="LysM"/>
</dbReference>
<dbReference type="AlphaFoldDB" id="A0A3S0NXK7"/>
<name>A0A3S0NXK7_9GAMM</name>
<dbReference type="Pfam" id="PF01476">
    <property type="entry name" value="LysM"/>
    <property type="match status" value="1"/>
</dbReference>
<evidence type="ECO:0000259" key="2">
    <source>
        <dbReference type="PROSITE" id="PS51782"/>
    </source>
</evidence>
<feature type="region of interest" description="Disordered" evidence="1">
    <location>
        <begin position="34"/>
        <end position="56"/>
    </location>
</feature>
<feature type="domain" description="LysM" evidence="2">
    <location>
        <begin position="6"/>
        <end position="54"/>
    </location>
</feature>
<organism evidence="3">
    <name type="scientific">Billgrantia gudaonensis</name>
    <dbReference type="NCBI Taxonomy" id="376427"/>
    <lineage>
        <taxon>Bacteria</taxon>
        <taxon>Pseudomonadati</taxon>
        <taxon>Pseudomonadota</taxon>
        <taxon>Gammaproteobacteria</taxon>
        <taxon>Oceanospirillales</taxon>
        <taxon>Halomonadaceae</taxon>
        <taxon>Billgrantia</taxon>
    </lineage>
</organism>
<dbReference type="EMBL" id="RXHI01000001">
    <property type="protein sequence ID" value="RUA23279.1"/>
    <property type="molecule type" value="Genomic_DNA"/>
</dbReference>
<dbReference type="CDD" id="cd00118">
    <property type="entry name" value="LysM"/>
    <property type="match status" value="1"/>
</dbReference>
<dbReference type="SUPFAM" id="SSF54106">
    <property type="entry name" value="LysM domain"/>
    <property type="match status" value="1"/>
</dbReference>
<gene>
    <name evidence="3" type="ORF">DSL92_00445</name>
</gene>